<name>A0A078B7K1_STYLE</name>
<evidence type="ECO:0000313" key="2">
    <source>
        <dbReference type="EMBL" id="CDW90480.1"/>
    </source>
</evidence>
<proteinExistence type="predicted"/>
<organism evidence="2 3">
    <name type="scientific">Stylonychia lemnae</name>
    <name type="common">Ciliate</name>
    <dbReference type="NCBI Taxonomy" id="5949"/>
    <lineage>
        <taxon>Eukaryota</taxon>
        <taxon>Sar</taxon>
        <taxon>Alveolata</taxon>
        <taxon>Ciliophora</taxon>
        <taxon>Intramacronucleata</taxon>
        <taxon>Spirotrichea</taxon>
        <taxon>Stichotrichia</taxon>
        <taxon>Sporadotrichida</taxon>
        <taxon>Oxytrichidae</taxon>
        <taxon>Stylonychinae</taxon>
        <taxon>Stylonychia</taxon>
    </lineage>
</organism>
<sequence length="226" mass="26745">MKIQNSLALIFFCGLGCIQTATVFSFGNQDTIYDNDNYLVAKYQYELDLEYHTEYYSGLYTGPDAPYSGYQYQLYQIFLQSTARGILDLKILNWYSYKIDLKFKPFKISPFGQWIIYMRPETGMPFDINLYASTWVEIGNLTTHITENTRTCYTSVYDYIDDSTTNSPYPDSITDDCPFNELYQTNYFDPYWTFDLGSIIFPDSFKKAFYGEKRIYSWWILGNYDW</sequence>
<keyword evidence="1" id="KW-0732">Signal</keyword>
<protein>
    <submittedName>
        <fullName evidence="2">Uncharacterized protein</fullName>
    </submittedName>
</protein>
<keyword evidence="3" id="KW-1185">Reference proteome</keyword>
<evidence type="ECO:0000313" key="3">
    <source>
        <dbReference type="Proteomes" id="UP000039865"/>
    </source>
</evidence>
<dbReference type="Proteomes" id="UP000039865">
    <property type="component" value="Unassembled WGS sequence"/>
</dbReference>
<dbReference type="AlphaFoldDB" id="A0A078B7K1"/>
<dbReference type="EMBL" id="CCKQ01018510">
    <property type="protein sequence ID" value="CDW90480.1"/>
    <property type="molecule type" value="Genomic_DNA"/>
</dbReference>
<feature type="signal peptide" evidence="1">
    <location>
        <begin position="1"/>
        <end position="20"/>
    </location>
</feature>
<evidence type="ECO:0000256" key="1">
    <source>
        <dbReference type="SAM" id="SignalP"/>
    </source>
</evidence>
<accession>A0A078B7K1</accession>
<dbReference type="InParanoid" id="A0A078B7K1"/>
<gene>
    <name evidence="2" type="primary">Contig10537.g11255</name>
    <name evidence="2" type="ORF">STYLEM_19624</name>
</gene>
<feature type="chain" id="PRO_5001729963" evidence="1">
    <location>
        <begin position="21"/>
        <end position="226"/>
    </location>
</feature>
<reference evidence="2 3" key="1">
    <citation type="submission" date="2014-06" db="EMBL/GenBank/DDBJ databases">
        <authorList>
            <person name="Swart Estienne"/>
        </authorList>
    </citation>
    <scope>NUCLEOTIDE SEQUENCE [LARGE SCALE GENOMIC DNA]</scope>
    <source>
        <strain evidence="2 3">130c</strain>
    </source>
</reference>